<keyword evidence="3" id="KW-1185">Reference proteome</keyword>
<protein>
    <submittedName>
        <fullName evidence="2">Uncharacterized protein</fullName>
    </submittedName>
</protein>
<accession>A0AAW0TK48</accession>
<dbReference type="EMBL" id="JARAKH010000029">
    <property type="protein sequence ID" value="KAK8388049.1"/>
    <property type="molecule type" value="Genomic_DNA"/>
</dbReference>
<evidence type="ECO:0000313" key="3">
    <source>
        <dbReference type="Proteomes" id="UP001487740"/>
    </source>
</evidence>
<reference evidence="2 3" key="1">
    <citation type="submission" date="2023-03" db="EMBL/GenBank/DDBJ databases">
        <title>High-quality genome of Scylla paramamosain provides insights in environmental adaptation.</title>
        <authorList>
            <person name="Zhang L."/>
        </authorList>
    </citation>
    <scope>NUCLEOTIDE SEQUENCE [LARGE SCALE GENOMIC DNA]</scope>
    <source>
        <strain evidence="2">LZ_2023a</strain>
        <tissue evidence="2">Muscle</tissue>
    </source>
</reference>
<sequence>MFHSHVVEIVPIHASGDGRPCVVREYADSCGLECELVCGGGAWRGPDGGASFVGERAALHAAHGDSGLHLNRQQVLMSGDTEDTSQSVLPVPLPPPHLIQRPGTTRDPGLRTPPPAPSP</sequence>
<feature type="region of interest" description="Disordered" evidence="1">
    <location>
        <begin position="75"/>
        <end position="119"/>
    </location>
</feature>
<evidence type="ECO:0000256" key="1">
    <source>
        <dbReference type="SAM" id="MobiDB-lite"/>
    </source>
</evidence>
<proteinExistence type="predicted"/>
<dbReference type="AlphaFoldDB" id="A0AAW0TK48"/>
<gene>
    <name evidence="2" type="ORF">O3P69_020135</name>
</gene>
<organism evidence="2 3">
    <name type="scientific">Scylla paramamosain</name>
    <name type="common">Mud crab</name>
    <dbReference type="NCBI Taxonomy" id="85552"/>
    <lineage>
        <taxon>Eukaryota</taxon>
        <taxon>Metazoa</taxon>
        <taxon>Ecdysozoa</taxon>
        <taxon>Arthropoda</taxon>
        <taxon>Crustacea</taxon>
        <taxon>Multicrustacea</taxon>
        <taxon>Malacostraca</taxon>
        <taxon>Eumalacostraca</taxon>
        <taxon>Eucarida</taxon>
        <taxon>Decapoda</taxon>
        <taxon>Pleocyemata</taxon>
        <taxon>Brachyura</taxon>
        <taxon>Eubrachyura</taxon>
        <taxon>Portunoidea</taxon>
        <taxon>Portunidae</taxon>
        <taxon>Portuninae</taxon>
        <taxon>Scylla</taxon>
    </lineage>
</organism>
<evidence type="ECO:0000313" key="2">
    <source>
        <dbReference type="EMBL" id="KAK8388049.1"/>
    </source>
</evidence>
<name>A0AAW0TK48_SCYPA</name>
<comment type="caution">
    <text evidence="2">The sequence shown here is derived from an EMBL/GenBank/DDBJ whole genome shotgun (WGS) entry which is preliminary data.</text>
</comment>
<dbReference type="Proteomes" id="UP001487740">
    <property type="component" value="Unassembled WGS sequence"/>
</dbReference>